<dbReference type="RefSeq" id="WP_171189771.1">
    <property type="nucleotide sequence ID" value="NZ_WTPX01000219.1"/>
</dbReference>
<dbReference type="Pfam" id="PF05016">
    <property type="entry name" value="ParE_toxin"/>
    <property type="match status" value="1"/>
</dbReference>
<evidence type="ECO:0008006" key="3">
    <source>
        <dbReference type="Google" id="ProtNLM"/>
    </source>
</evidence>
<gene>
    <name evidence="1" type="ORF">LzC2_39740</name>
</gene>
<dbReference type="EMBL" id="WTPX01000219">
    <property type="protein sequence ID" value="NNJ27864.1"/>
    <property type="molecule type" value="Genomic_DNA"/>
</dbReference>
<evidence type="ECO:0000313" key="2">
    <source>
        <dbReference type="Proteomes" id="UP000609651"/>
    </source>
</evidence>
<dbReference type="Proteomes" id="UP000609651">
    <property type="component" value="Unassembled WGS sequence"/>
</dbReference>
<accession>A0ABX1VIC5</accession>
<protein>
    <recommendedName>
        <fullName evidence="3">Type II toxin-antitoxin system RelE/ParE family toxin</fullName>
    </recommendedName>
</protein>
<reference evidence="1 2" key="1">
    <citation type="journal article" date="2020" name="Syst. Appl. Microbiol.">
        <title>Alienimonas chondri sp. nov., a novel planctomycete isolated from the biofilm of the red alga Chondrus crispus.</title>
        <authorList>
            <person name="Vitorino I."/>
            <person name="Albuquerque L."/>
            <person name="Wiegand S."/>
            <person name="Kallscheuer N."/>
            <person name="da Costa M.S."/>
            <person name="Lobo-da-Cunha A."/>
            <person name="Jogler C."/>
            <person name="Lage O.M."/>
        </authorList>
    </citation>
    <scope>NUCLEOTIDE SEQUENCE [LARGE SCALE GENOMIC DNA]</scope>
    <source>
        <strain evidence="1 2">LzC2</strain>
    </source>
</reference>
<dbReference type="InterPro" id="IPR007712">
    <property type="entry name" value="RelE/ParE_toxin"/>
</dbReference>
<name>A0ABX1VIC5_9PLAN</name>
<organism evidence="1 2">
    <name type="scientific">Alienimonas chondri</name>
    <dbReference type="NCBI Taxonomy" id="2681879"/>
    <lineage>
        <taxon>Bacteria</taxon>
        <taxon>Pseudomonadati</taxon>
        <taxon>Planctomycetota</taxon>
        <taxon>Planctomycetia</taxon>
        <taxon>Planctomycetales</taxon>
        <taxon>Planctomycetaceae</taxon>
        <taxon>Alienimonas</taxon>
    </lineage>
</organism>
<evidence type="ECO:0000313" key="1">
    <source>
        <dbReference type="EMBL" id="NNJ27864.1"/>
    </source>
</evidence>
<keyword evidence="2" id="KW-1185">Reference proteome</keyword>
<comment type="caution">
    <text evidence="1">The sequence shown here is derived from an EMBL/GenBank/DDBJ whole genome shotgun (WGS) entry which is preliminary data.</text>
</comment>
<sequence length="105" mass="11922">MSVEESRRFRETADRQYLWLVMYRPAGEAWAWENALHAALAGLEEDPARFSLCQDPGVQDRGLRQAPFGPRGKPTHRLIFEIDGDAVRVLTVRGFAQPDLTPDDL</sequence>
<proteinExistence type="predicted"/>